<gene>
    <name evidence="2" type="ORF">LQ50_11890</name>
</gene>
<name>A0A0B0IFB1_9BACI</name>
<dbReference type="OrthoDB" id="9994354at2"/>
<organism evidence="2 3">
    <name type="scientific">Halalkalibacter okhensis</name>
    <dbReference type="NCBI Taxonomy" id="333138"/>
    <lineage>
        <taxon>Bacteria</taxon>
        <taxon>Bacillati</taxon>
        <taxon>Bacillota</taxon>
        <taxon>Bacilli</taxon>
        <taxon>Bacillales</taxon>
        <taxon>Bacillaceae</taxon>
        <taxon>Halalkalibacter</taxon>
    </lineage>
</organism>
<dbReference type="Proteomes" id="UP000030832">
    <property type="component" value="Unassembled WGS sequence"/>
</dbReference>
<evidence type="ECO:0000313" key="2">
    <source>
        <dbReference type="EMBL" id="KHF39985.1"/>
    </source>
</evidence>
<evidence type="ECO:0000256" key="1">
    <source>
        <dbReference type="SAM" id="Phobius"/>
    </source>
</evidence>
<feature type="transmembrane region" description="Helical" evidence="1">
    <location>
        <begin position="74"/>
        <end position="97"/>
    </location>
</feature>
<feature type="transmembrane region" description="Helical" evidence="1">
    <location>
        <begin position="12"/>
        <end position="30"/>
    </location>
</feature>
<protein>
    <submittedName>
        <fullName evidence="2">Uncharacterized protein</fullName>
    </submittedName>
</protein>
<sequence length="98" mass="10669">MYDIRQYIGNTVVLLIILIVVSALIGWYFAFQIVNVAFIVGAVALLISTSGLSNEAHLAMKTLGNHVPREGSKLLSLNPLLLSSLLLLIISFLYALIV</sequence>
<dbReference type="EMBL" id="JRJU01000013">
    <property type="protein sequence ID" value="KHF39985.1"/>
    <property type="molecule type" value="Genomic_DNA"/>
</dbReference>
<accession>A0A0B0IFB1</accession>
<keyword evidence="1" id="KW-0812">Transmembrane</keyword>
<comment type="caution">
    <text evidence="2">The sequence shown here is derived from an EMBL/GenBank/DDBJ whole genome shotgun (WGS) entry which is preliminary data.</text>
</comment>
<dbReference type="AlphaFoldDB" id="A0A0B0IFB1"/>
<keyword evidence="1" id="KW-0472">Membrane</keyword>
<keyword evidence="3" id="KW-1185">Reference proteome</keyword>
<feature type="transmembrane region" description="Helical" evidence="1">
    <location>
        <begin position="36"/>
        <end position="53"/>
    </location>
</feature>
<proteinExistence type="predicted"/>
<dbReference type="eggNOG" id="ENOG5030E92">
    <property type="taxonomic scope" value="Bacteria"/>
</dbReference>
<dbReference type="RefSeq" id="WP_034629125.1">
    <property type="nucleotide sequence ID" value="NZ_JRJU01000013.1"/>
</dbReference>
<evidence type="ECO:0000313" key="3">
    <source>
        <dbReference type="Proteomes" id="UP000030832"/>
    </source>
</evidence>
<reference evidence="2 3" key="1">
    <citation type="submission" date="2014-09" db="EMBL/GenBank/DDBJ databases">
        <title>Genome sequencing and annotation of Bacillus Okhensis strain Kh10-101T.</title>
        <authorList>
            <person name="Prakash J.S."/>
        </authorList>
    </citation>
    <scope>NUCLEOTIDE SEQUENCE [LARGE SCALE GENOMIC DNA]</scope>
    <source>
        <strain evidence="3">Kh10-101T</strain>
    </source>
</reference>
<keyword evidence="1" id="KW-1133">Transmembrane helix</keyword>